<dbReference type="InterPro" id="IPR039455">
    <property type="entry name" value="EPFL"/>
</dbReference>
<evidence type="ECO:0000313" key="8">
    <source>
        <dbReference type="Proteomes" id="UP000316621"/>
    </source>
</evidence>
<dbReference type="EMBL" id="CM010715">
    <property type="protein sequence ID" value="RZC44370.1"/>
    <property type="molecule type" value="Genomic_DNA"/>
</dbReference>
<evidence type="ECO:0000256" key="4">
    <source>
        <dbReference type="ARBA" id="ARBA00022729"/>
    </source>
</evidence>
<proteinExistence type="inferred from homology"/>
<comment type="subcellular location">
    <subcellularLocation>
        <location evidence="1 6">Secreted</location>
    </subcellularLocation>
</comment>
<accession>A0A4Y7I959</accession>
<evidence type="ECO:0000313" key="7">
    <source>
        <dbReference type="EMBL" id="RZC44370.1"/>
    </source>
</evidence>
<evidence type="ECO:0000256" key="5">
    <source>
        <dbReference type="ARBA" id="ARBA00023157"/>
    </source>
</evidence>
<dbReference type="GO" id="GO:0010052">
    <property type="term" value="P:guard cell differentiation"/>
    <property type="evidence" value="ECO:0007669"/>
    <property type="project" value="UniProtKB-UniRule"/>
</dbReference>
<name>A0A4Y7I959_PAPSO</name>
<keyword evidence="5" id="KW-1015">Disulfide bond</keyword>
<evidence type="ECO:0000256" key="3">
    <source>
        <dbReference type="ARBA" id="ARBA00022525"/>
    </source>
</evidence>
<dbReference type="OMA" id="IMINERV"/>
<dbReference type="Proteomes" id="UP000316621">
    <property type="component" value="Chromosome 1"/>
</dbReference>
<dbReference type="OrthoDB" id="614712at2759"/>
<dbReference type="AlphaFoldDB" id="A0A4Y7I959"/>
<keyword evidence="4 6" id="KW-0732">Signal</keyword>
<sequence length="144" mass="16142">MGYCCRQHLLLISLSCFLILSSTQVRFMAEGSRTLFKLLEEPLAISPQPQVMKGIEEKKIMINERVMIGSHPPRCQMKCNTCRHCEAVQVPAVPQSSSNQKKKISTATTTSINSKISTAMRGDDNTNYKPMSWKCKCGDVIFNP</sequence>
<dbReference type="STRING" id="3469.A0A4Y7I959"/>
<keyword evidence="6" id="KW-0217">Developmental protein</keyword>
<dbReference type="PANTHER" id="PTHR33109:SF7">
    <property type="entry name" value="EPIDERMAL PATTERNING FACTOR-LIKE PROTEIN 2"/>
    <property type="match status" value="1"/>
</dbReference>
<dbReference type="Pfam" id="PF17181">
    <property type="entry name" value="EPF"/>
    <property type="match status" value="1"/>
</dbReference>
<comment type="function">
    <text evidence="6">Controls stomatal patterning.</text>
</comment>
<feature type="chain" id="PRO_5027148602" description="Epidermal patterning factor-like protein" evidence="6">
    <location>
        <begin position="24"/>
        <end position="144"/>
    </location>
</feature>
<organism evidence="7 8">
    <name type="scientific">Papaver somniferum</name>
    <name type="common">Opium poppy</name>
    <dbReference type="NCBI Taxonomy" id="3469"/>
    <lineage>
        <taxon>Eukaryota</taxon>
        <taxon>Viridiplantae</taxon>
        <taxon>Streptophyta</taxon>
        <taxon>Embryophyta</taxon>
        <taxon>Tracheophyta</taxon>
        <taxon>Spermatophyta</taxon>
        <taxon>Magnoliopsida</taxon>
        <taxon>Ranunculales</taxon>
        <taxon>Papaveraceae</taxon>
        <taxon>Papaveroideae</taxon>
        <taxon>Papaver</taxon>
    </lineage>
</organism>
<gene>
    <name evidence="7" type="ORF">C5167_037313</name>
</gene>
<protein>
    <recommendedName>
        <fullName evidence="6">Epidermal patterning factor-like protein</fullName>
    </recommendedName>
</protein>
<dbReference type="PANTHER" id="PTHR33109">
    <property type="entry name" value="EPIDERMAL PATTERNING FACTOR-LIKE PROTEIN 4"/>
    <property type="match status" value="1"/>
</dbReference>
<dbReference type="Gramene" id="RZC44370">
    <property type="protein sequence ID" value="RZC44370"/>
    <property type="gene ID" value="C5167_037313"/>
</dbReference>
<keyword evidence="8" id="KW-1185">Reference proteome</keyword>
<comment type="similarity">
    <text evidence="2 6">Belongs to the plant cysteine rich small secretory peptide family. Epidermal patterning factor subfamily.</text>
</comment>
<keyword evidence="3 6" id="KW-0964">Secreted</keyword>
<evidence type="ECO:0000256" key="2">
    <source>
        <dbReference type="ARBA" id="ARBA00008127"/>
    </source>
</evidence>
<feature type="signal peptide" evidence="6">
    <location>
        <begin position="1"/>
        <end position="23"/>
    </location>
</feature>
<evidence type="ECO:0000256" key="6">
    <source>
        <dbReference type="RuleBase" id="RU367102"/>
    </source>
</evidence>
<evidence type="ECO:0000256" key="1">
    <source>
        <dbReference type="ARBA" id="ARBA00004613"/>
    </source>
</evidence>
<reference evidence="7 8" key="1">
    <citation type="journal article" date="2018" name="Science">
        <title>The opium poppy genome and morphinan production.</title>
        <authorList>
            <person name="Guo L."/>
            <person name="Winzer T."/>
            <person name="Yang X."/>
            <person name="Li Y."/>
            <person name="Ning Z."/>
            <person name="He Z."/>
            <person name="Teodor R."/>
            <person name="Lu Y."/>
            <person name="Bowser T.A."/>
            <person name="Graham I.A."/>
            <person name="Ye K."/>
        </authorList>
    </citation>
    <scope>NUCLEOTIDE SEQUENCE [LARGE SCALE GENOMIC DNA]</scope>
    <source>
        <strain evidence="8">cv. HN1</strain>
        <tissue evidence="7">Leaves</tissue>
    </source>
</reference>
<dbReference type="GO" id="GO:0005576">
    <property type="term" value="C:extracellular region"/>
    <property type="evidence" value="ECO:0007669"/>
    <property type="project" value="UniProtKB-SubCell"/>
</dbReference>